<evidence type="ECO:0000256" key="6">
    <source>
        <dbReference type="ARBA" id="ARBA00023186"/>
    </source>
</evidence>
<comment type="caution">
    <text evidence="10">The sequence shown here is derived from an EMBL/GenBank/DDBJ whole genome shotgun (WGS) entry which is preliminary data.</text>
</comment>
<reference evidence="10" key="2">
    <citation type="submission" date="2021-01" db="EMBL/GenBank/DDBJ databases">
        <authorList>
            <person name="Schikora-Tamarit M.A."/>
        </authorList>
    </citation>
    <scope>NUCLEOTIDE SEQUENCE</scope>
    <source>
        <strain evidence="10">CBS6341</strain>
    </source>
</reference>
<evidence type="ECO:0000256" key="5">
    <source>
        <dbReference type="ARBA" id="ARBA00019831"/>
    </source>
</evidence>
<dbReference type="OrthoDB" id="3981233at2759"/>
<evidence type="ECO:0000256" key="8">
    <source>
        <dbReference type="SAM" id="MobiDB-lite"/>
    </source>
</evidence>
<evidence type="ECO:0000256" key="3">
    <source>
        <dbReference type="ARBA" id="ARBA00008057"/>
    </source>
</evidence>
<comment type="function">
    <text evidence="1">Forms a chaperone-bound H2A.Z-H2B complex that acts as a source for SWR1 complex-dependent H2A to H2A.Z histone replacement in chromatin.</text>
</comment>
<keyword evidence="11" id="KW-1185">Reference proteome</keyword>
<reference evidence="10" key="1">
    <citation type="journal article" date="2021" name="Open Biol.">
        <title>Shared evolutionary footprints suggest mitochondrial oxidative damage underlies multiple complex I losses in fungi.</title>
        <authorList>
            <person name="Schikora-Tamarit M.A."/>
            <person name="Marcet-Houben M."/>
            <person name="Nosek J."/>
            <person name="Gabaldon T."/>
        </authorList>
    </citation>
    <scope>NUCLEOTIDE SEQUENCE</scope>
    <source>
        <strain evidence="10">CBS6341</strain>
    </source>
</reference>
<dbReference type="EMBL" id="JAEUBF010000264">
    <property type="protein sequence ID" value="KAH3679667.1"/>
    <property type="molecule type" value="Genomic_DNA"/>
</dbReference>
<dbReference type="Proteomes" id="UP000769528">
    <property type="component" value="Unassembled WGS sequence"/>
</dbReference>
<feature type="compositionally biased region" description="Acidic residues" evidence="8">
    <location>
        <begin position="53"/>
        <end position="89"/>
    </location>
</feature>
<feature type="compositionally biased region" description="Basic and acidic residues" evidence="8">
    <location>
        <begin position="105"/>
        <end position="124"/>
    </location>
</feature>
<comment type="subcellular location">
    <subcellularLocation>
        <location evidence="2">Nucleus</location>
    </subcellularLocation>
</comment>
<feature type="domain" description="Histone chaperone" evidence="9">
    <location>
        <begin position="81"/>
        <end position="118"/>
    </location>
</feature>
<feature type="compositionally biased region" description="Acidic residues" evidence="8">
    <location>
        <begin position="127"/>
        <end position="143"/>
    </location>
</feature>
<organism evidence="10 11">
    <name type="scientific">Wickerhamomyces mucosus</name>
    <dbReference type="NCBI Taxonomy" id="1378264"/>
    <lineage>
        <taxon>Eukaryota</taxon>
        <taxon>Fungi</taxon>
        <taxon>Dikarya</taxon>
        <taxon>Ascomycota</taxon>
        <taxon>Saccharomycotina</taxon>
        <taxon>Saccharomycetes</taxon>
        <taxon>Phaffomycetales</taxon>
        <taxon>Wickerhamomycetaceae</taxon>
        <taxon>Wickerhamomyces</taxon>
    </lineage>
</organism>
<dbReference type="SMART" id="SM01082">
    <property type="entry name" value="CHZ"/>
    <property type="match status" value="1"/>
</dbReference>
<evidence type="ECO:0000256" key="1">
    <source>
        <dbReference type="ARBA" id="ARBA00002212"/>
    </source>
</evidence>
<proteinExistence type="inferred from homology"/>
<keyword evidence="6" id="KW-0143">Chaperone</keyword>
<evidence type="ECO:0000259" key="9">
    <source>
        <dbReference type="SMART" id="SM01082"/>
    </source>
</evidence>
<evidence type="ECO:0000256" key="4">
    <source>
        <dbReference type="ARBA" id="ARBA00018732"/>
    </source>
</evidence>
<comment type="similarity">
    <text evidence="3">Belongs to the CHZ1 family.</text>
</comment>
<feature type="region of interest" description="Disordered" evidence="8">
    <location>
        <begin position="1"/>
        <end position="143"/>
    </location>
</feature>
<evidence type="ECO:0000313" key="11">
    <source>
        <dbReference type="Proteomes" id="UP000769528"/>
    </source>
</evidence>
<dbReference type="Pfam" id="PF09649">
    <property type="entry name" value="CHZ"/>
    <property type="match status" value="1"/>
</dbReference>
<evidence type="ECO:0000256" key="2">
    <source>
        <dbReference type="ARBA" id="ARBA00004123"/>
    </source>
</evidence>
<feature type="compositionally biased region" description="Basic and acidic residues" evidence="8">
    <location>
        <begin position="43"/>
        <end position="52"/>
    </location>
</feature>
<sequence>MSAEEEVKNVENTVPETKVEESSKREAPVASEKKDKTKRRRRQYDDVPTEKDEKDEEDEDEEDEEDDAKLDAKLEEDDDEEEEDDDLAEIDASNIITTGRRTRGKVVDFKQAAEKLDQEGKEGNNEGGDDEEEDDVDFDEEKK</sequence>
<name>A0A9P8PWB7_9ASCO</name>
<feature type="compositionally biased region" description="Basic and acidic residues" evidence="8">
    <location>
        <begin position="17"/>
        <end position="35"/>
    </location>
</feature>
<dbReference type="GO" id="GO:0005634">
    <property type="term" value="C:nucleus"/>
    <property type="evidence" value="ECO:0007669"/>
    <property type="project" value="UniProtKB-SubCell"/>
</dbReference>
<keyword evidence="7" id="KW-0539">Nucleus</keyword>
<dbReference type="AlphaFoldDB" id="A0A9P8PWB7"/>
<dbReference type="InterPro" id="IPR019098">
    <property type="entry name" value="Histone_chaperone_domain_CHZ"/>
</dbReference>
<accession>A0A9P8PWB7</accession>
<evidence type="ECO:0000256" key="7">
    <source>
        <dbReference type="ARBA" id="ARBA00023242"/>
    </source>
</evidence>
<gene>
    <name evidence="10" type="ORF">WICMUC_000807</name>
</gene>
<evidence type="ECO:0000313" key="10">
    <source>
        <dbReference type="EMBL" id="KAH3679667.1"/>
    </source>
</evidence>
<protein>
    <recommendedName>
        <fullName evidence="5">Histone H2A.Z-specific chaperone CHZ1</fullName>
    </recommendedName>
    <alternativeName>
        <fullName evidence="4">Histone H2A.Z-specific chaperone chz1</fullName>
    </alternativeName>
</protein>